<reference evidence="6 7" key="1">
    <citation type="submission" date="2024-09" db="EMBL/GenBank/DDBJ databases">
        <authorList>
            <person name="Sun Q."/>
            <person name="Mori K."/>
        </authorList>
    </citation>
    <scope>NUCLEOTIDE SEQUENCE [LARGE SCALE GENOMIC DNA]</scope>
    <source>
        <strain evidence="6 7">JCM 4414</strain>
    </source>
</reference>
<proteinExistence type="inferred from homology"/>
<feature type="region of interest" description="Disordered" evidence="4">
    <location>
        <begin position="326"/>
        <end position="348"/>
    </location>
</feature>
<dbReference type="Gene3D" id="3.40.1190.20">
    <property type="match status" value="1"/>
</dbReference>
<keyword evidence="7" id="KW-1185">Reference proteome</keyword>
<evidence type="ECO:0000256" key="2">
    <source>
        <dbReference type="ARBA" id="ARBA00022679"/>
    </source>
</evidence>
<evidence type="ECO:0000313" key="6">
    <source>
        <dbReference type="EMBL" id="MFB9552787.1"/>
    </source>
</evidence>
<comment type="similarity">
    <text evidence="1">Belongs to the carbohydrate kinase PfkB family.</text>
</comment>
<dbReference type="PANTHER" id="PTHR43085:SF46">
    <property type="entry name" value="ADENOSINE KINASE"/>
    <property type="match status" value="1"/>
</dbReference>
<dbReference type="CDD" id="cd01942">
    <property type="entry name" value="ribokinase_group_A"/>
    <property type="match status" value="1"/>
</dbReference>
<comment type="caution">
    <text evidence="6">The sequence shown here is derived from an EMBL/GenBank/DDBJ whole genome shotgun (WGS) entry which is preliminary data.</text>
</comment>
<keyword evidence="3 6" id="KW-0418">Kinase</keyword>
<keyword evidence="2" id="KW-0808">Transferase</keyword>
<dbReference type="RefSeq" id="WP_345487392.1">
    <property type="nucleotide sequence ID" value="NZ_BAAAWU010000001.1"/>
</dbReference>
<feature type="domain" description="Carbohydrate kinase PfkB" evidence="5">
    <location>
        <begin position="25"/>
        <end position="295"/>
    </location>
</feature>
<evidence type="ECO:0000313" key="7">
    <source>
        <dbReference type="Proteomes" id="UP001589716"/>
    </source>
</evidence>
<gene>
    <name evidence="6" type="ORF">ACFFTP_01075</name>
</gene>
<dbReference type="EMBL" id="JBHMCT010000002">
    <property type="protein sequence ID" value="MFB9552787.1"/>
    <property type="molecule type" value="Genomic_DNA"/>
</dbReference>
<dbReference type="InterPro" id="IPR050306">
    <property type="entry name" value="PfkB_Carbo_kinase"/>
</dbReference>
<evidence type="ECO:0000256" key="1">
    <source>
        <dbReference type="ARBA" id="ARBA00010688"/>
    </source>
</evidence>
<dbReference type="Pfam" id="PF00294">
    <property type="entry name" value="PfkB"/>
    <property type="match status" value="1"/>
</dbReference>
<organism evidence="6 7">
    <name type="scientific">Streptomyces roseoviridis</name>
    <dbReference type="NCBI Taxonomy" id="67361"/>
    <lineage>
        <taxon>Bacteria</taxon>
        <taxon>Bacillati</taxon>
        <taxon>Actinomycetota</taxon>
        <taxon>Actinomycetes</taxon>
        <taxon>Kitasatosporales</taxon>
        <taxon>Streptomycetaceae</taxon>
        <taxon>Streptomyces</taxon>
    </lineage>
</organism>
<dbReference type="InterPro" id="IPR002173">
    <property type="entry name" value="Carboh/pur_kinase_PfkB_CS"/>
</dbReference>
<accession>A0ABV5QH54</accession>
<sequence>MRIAVTGSIATDHLMVFPGRFADQLIPDQLAHVSLSFLVDALEVRRGGVAANISFGLGRLGLDPLLVGAVGADFAEYEVWLKEHGVDTGAVHVSAERGTARFMCITDEDANQIAAFYAGAMQEARDIDLAGVLYGRPRPDLVLVGPNDPEAMLRHTRECRDLGLPFAADPSQQLARLDGPQVRDLVDGARWLFTNEYEAALLLERTGWDRGDVLARVGAWVTTLGGDGVRVERAGHDPLHVAAVPDATITDPTGVGDAFRAGFLAALSHGLPLPAAARLGCVVASSALSAVGSQAYPLDPHELLTTAGRAYGAAAADGLAPALAALTAREAPGAPDEPTSPKPLDGTS</sequence>
<evidence type="ECO:0000256" key="4">
    <source>
        <dbReference type="SAM" id="MobiDB-lite"/>
    </source>
</evidence>
<dbReference type="GO" id="GO:0016301">
    <property type="term" value="F:kinase activity"/>
    <property type="evidence" value="ECO:0007669"/>
    <property type="project" value="UniProtKB-KW"/>
</dbReference>
<dbReference type="PANTHER" id="PTHR43085">
    <property type="entry name" value="HEXOKINASE FAMILY MEMBER"/>
    <property type="match status" value="1"/>
</dbReference>
<dbReference type="SUPFAM" id="SSF53613">
    <property type="entry name" value="Ribokinase-like"/>
    <property type="match status" value="1"/>
</dbReference>
<protein>
    <submittedName>
        <fullName evidence="6">Carbohydrate kinase family protein</fullName>
    </submittedName>
</protein>
<dbReference type="PROSITE" id="PS00583">
    <property type="entry name" value="PFKB_KINASES_1"/>
    <property type="match status" value="1"/>
</dbReference>
<name>A0ABV5QH54_9ACTN</name>
<dbReference type="Proteomes" id="UP001589716">
    <property type="component" value="Unassembled WGS sequence"/>
</dbReference>
<evidence type="ECO:0000256" key="3">
    <source>
        <dbReference type="ARBA" id="ARBA00022777"/>
    </source>
</evidence>
<dbReference type="InterPro" id="IPR029056">
    <property type="entry name" value="Ribokinase-like"/>
</dbReference>
<dbReference type="InterPro" id="IPR011611">
    <property type="entry name" value="PfkB_dom"/>
</dbReference>
<evidence type="ECO:0000259" key="5">
    <source>
        <dbReference type="Pfam" id="PF00294"/>
    </source>
</evidence>